<proteinExistence type="inferred from homology"/>
<comment type="similarity">
    <text evidence="1 10">Belongs to the ClpA/ClpB family.</text>
</comment>
<dbReference type="SUPFAM" id="SSF81923">
    <property type="entry name" value="Double Clp-N motif"/>
    <property type="match status" value="1"/>
</dbReference>
<comment type="subunit">
    <text evidence="8">Homohexamer. The oligomerization is ATP-dependent.</text>
</comment>
<dbReference type="InterPro" id="IPR003593">
    <property type="entry name" value="AAA+_ATPase"/>
</dbReference>
<dbReference type="PANTHER" id="PTHR11638">
    <property type="entry name" value="ATP-DEPENDENT CLP PROTEASE"/>
    <property type="match status" value="1"/>
</dbReference>
<gene>
    <name evidence="12" type="ORF">HCR76_10800</name>
</gene>
<keyword evidence="4 10" id="KW-0067">ATP-binding</keyword>
<dbReference type="Pfam" id="PF02861">
    <property type="entry name" value="Clp_N"/>
    <property type="match status" value="1"/>
</dbReference>
<dbReference type="InterPro" id="IPR019489">
    <property type="entry name" value="Clp_ATPase_C"/>
</dbReference>
<keyword evidence="5" id="KW-0346">Stress response</keyword>
<dbReference type="Gene3D" id="1.10.1780.10">
    <property type="entry name" value="Clp, N-terminal domain"/>
    <property type="match status" value="1"/>
</dbReference>
<dbReference type="Pfam" id="PF17871">
    <property type="entry name" value="AAA_lid_9"/>
    <property type="match status" value="1"/>
</dbReference>
<dbReference type="SMART" id="SM00382">
    <property type="entry name" value="AAA"/>
    <property type="match status" value="2"/>
</dbReference>
<dbReference type="InterPro" id="IPR028299">
    <property type="entry name" value="ClpA/B_CS2"/>
</dbReference>
<dbReference type="CDD" id="cd19499">
    <property type="entry name" value="RecA-like_ClpB_Hsp104-like"/>
    <property type="match status" value="1"/>
</dbReference>
<evidence type="ECO:0000256" key="8">
    <source>
        <dbReference type="ARBA" id="ARBA00026057"/>
    </source>
</evidence>
<dbReference type="GO" id="GO:0008233">
    <property type="term" value="F:peptidase activity"/>
    <property type="evidence" value="ECO:0007669"/>
    <property type="project" value="UniProtKB-KW"/>
</dbReference>
<organism evidence="12 13">
    <name type="scientific">Paramicrobacterium chengjingii</name>
    <dbReference type="NCBI Taxonomy" id="2769067"/>
    <lineage>
        <taxon>Bacteria</taxon>
        <taxon>Bacillati</taxon>
        <taxon>Actinomycetota</taxon>
        <taxon>Actinomycetes</taxon>
        <taxon>Micrococcales</taxon>
        <taxon>Microbacteriaceae</taxon>
        <taxon>Paramicrobacterium</taxon>
    </lineage>
</organism>
<dbReference type="Gene3D" id="4.10.860.10">
    <property type="entry name" value="UVR domain"/>
    <property type="match status" value="1"/>
</dbReference>
<dbReference type="InterPro" id="IPR004176">
    <property type="entry name" value="Clp_R_N"/>
</dbReference>
<dbReference type="Gene3D" id="1.10.8.60">
    <property type="match status" value="2"/>
</dbReference>
<dbReference type="InterPro" id="IPR001270">
    <property type="entry name" value="ClpA/B"/>
</dbReference>
<evidence type="ECO:0000256" key="9">
    <source>
        <dbReference type="PROSITE-ProRule" id="PRU01251"/>
    </source>
</evidence>
<evidence type="ECO:0000256" key="4">
    <source>
        <dbReference type="ARBA" id="ARBA00022840"/>
    </source>
</evidence>
<dbReference type="Gene3D" id="3.40.50.300">
    <property type="entry name" value="P-loop containing nucleotide triphosphate hydrolases"/>
    <property type="match status" value="2"/>
</dbReference>
<keyword evidence="12" id="KW-0378">Hydrolase</keyword>
<dbReference type="Pfam" id="PF10431">
    <property type="entry name" value="ClpB_D2-small"/>
    <property type="match status" value="1"/>
</dbReference>
<dbReference type="PRINTS" id="PR00300">
    <property type="entry name" value="CLPPROTEASEA"/>
</dbReference>
<dbReference type="InterPro" id="IPR027417">
    <property type="entry name" value="P-loop_NTPase"/>
</dbReference>
<evidence type="ECO:0000256" key="7">
    <source>
        <dbReference type="ARBA" id="ARBA00023186"/>
    </source>
</evidence>
<keyword evidence="13" id="KW-1185">Reference proteome</keyword>
<dbReference type="InterPro" id="IPR003959">
    <property type="entry name" value="ATPase_AAA_core"/>
</dbReference>
<dbReference type="Proteomes" id="UP000662814">
    <property type="component" value="Chromosome"/>
</dbReference>
<dbReference type="InterPro" id="IPR050130">
    <property type="entry name" value="ClpA_ClpB"/>
</dbReference>
<name>A0ABX6YEY9_9MICO</name>
<protein>
    <submittedName>
        <fullName evidence="12">ATP-dependent Clp protease ATP-binding subunit</fullName>
    </submittedName>
</protein>
<dbReference type="SUPFAM" id="SSF52540">
    <property type="entry name" value="P-loop containing nucleoside triphosphate hydrolases"/>
    <property type="match status" value="2"/>
</dbReference>
<dbReference type="Pfam" id="PF07724">
    <property type="entry name" value="AAA_2"/>
    <property type="match status" value="1"/>
</dbReference>
<evidence type="ECO:0000256" key="5">
    <source>
        <dbReference type="ARBA" id="ARBA00023016"/>
    </source>
</evidence>
<dbReference type="CDD" id="cd00009">
    <property type="entry name" value="AAA"/>
    <property type="match status" value="1"/>
</dbReference>
<dbReference type="GO" id="GO:0006508">
    <property type="term" value="P:proteolysis"/>
    <property type="evidence" value="ECO:0007669"/>
    <property type="project" value="UniProtKB-KW"/>
</dbReference>
<dbReference type="InterPro" id="IPR018368">
    <property type="entry name" value="ClpA/B_CS1"/>
</dbReference>
<dbReference type="PROSITE" id="PS00870">
    <property type="entry name" value="CLPAB_1"/>
    <property type="match status" value="1"/>
</dbReference>
<evidence type="ECO:0000256" key="6">
    <source>
        <dbReference type="ARBA" id="ARBA00023054"/>
    </source>
</evidence>
<dbReference type="SMART" id="SM01086">
    <property type="entry name" value="ClpB_D2-small"/>
    <property type="match status" value="1"/>
</dbReference>
<dbReference type="PROSITE" id="PS00871">
    <property type="entry name" value="CLPAB_2"/>
    <property type="match status" value="1"/>
</dbReference>
<keyword evidence="2 9" id="KW-0677">Repeat</keyword>
<dbReference type="InterPro" id="IPR041546">
    <property type="entry name" value="ClpA/ClpB_AAA_lid"/>
</dbReference>
<evidence type="ECO:0000313" key="12">
    <source>
        <dbReference type="EMBL" id="QPZ37332.1"/>
    </source>
</evidence>
<dbReference type="GO" id="GO:0005524">
    <property type="term" value="F:ATP binding"/>
    <property type="evidence" value="ECO:0007669"/>
    <property type="project" value="UniProtKB-KW"/>
</dbReference>
<keyword evidence="3 10" id="KW-0547">Nucleotide-binding</keyword>
<reference evidence="12 13" key="1">
    <citation type="submission" date="2020-12" db="EMBL/GenBank/DDBJ databases">
        <title>Microbacterium sp. HY060.</title>
        <authorList>
            <person name="Zhou J."/>
        </authorList>
    </citation>
    <scope>NUCLEOTIDE SEQUENCE [LARGE SCALE GENOMIC DNA]</scope>
    <source>
        <strain evidence="12 13">HY60</strain>
    </source>
</reference>
<dbReference type="Pfam" id="PF00004">
    <property type="entry name" value="AAA"/>
    <property type="match status" value="1"/>
</dbReference>
<dbReference type="RefSeq" id="WP_198248039.1">
    <property type="nucleotide sequence ID" value="NZ_CP061169.1"/>
</dbReference>
<keyword evidence="6" id="KW-0175">Coiled coil</keyword>
<keyword evidence="12" id="KW-0645">Protease</keyword>
<accession>A0ABX6YEY9</accession>
<evidence type="ECO:0000259" key="11">
    <source>
        <dbReference type="PROSITE" id="PS51903"/>
    </source>
</evidence>
<dbReference type="InterPro" id="IPR036628">
    <property type="entry name" value="Clp_N_dom_sf"/>
</dbReference>
<feature type="domain" description="Clp R" evidence="11">
    <location>
        <begin position="37"/>
        <end position="184"/>
    </location>
</feature>
<evidence type="ECO:0000256" key="3">
    <source>
        <dbReference type="ARBA" id="ARBA00022741"/>
    </source>
</evidence>
<dbReference type="EMBL" id="CP061169">
    <property type="protein sequence ID" value="QPZ37332.1"/>
    <property type="molecule type" value="Genomic_DNA"/>
</dbReference>
<evidence type="ECO:0000256" key="1">
    <source>
        <dbReference type="ARBA" id="ARBA00008675"/>
    </source>
</evidence>
<dbReference type="PANTHER" id="PTHR11638:SF18">
    <property type="entry name" value="HEAT SHOCK PROTEIN 104"/>
    <property type="match status" value="1"/>
</dbReference>
<keyword evidence="7 10" id="KW-0143">Chaperone</keyword>
<evidence type="ECO:0000313" key="13">
    <source>
        <dbReference type="Proteomes" id="UP000662814"/>
    </source>
</evidence>
<dbReference type="PROSITE" id="PS51903">
    <property type="entry name" value="CLP_R"/>
    <property type="match status" value="1"/>
</dbReference>
<evidence type="ECO:0000256" key="10">
    <source>
        <dbReference type="RuleBase" id="RU004432"/>
    </source>
</evidence>
<sequence length="839" mass="91174">MAEYFGPVGSDPRSFDEFLARYLQGQQAAQPSRSIDITRLLSRRTHEVLNVAARFAMEHGHHEVDALHILRVMAEESPASDAIRGTGADPSAVAMAAEQGLPATQDERSEQLPSLTPSARRLLIDAYQVARGFGSTYVDPEHLFLAFVLGEDSPAARILQKAGVTPTALQAVANGQSPAQAVGEEGGSAASESPMLEKFGRDLTEEAREGHLDPVIGRHDEIEQSVEILSRRTKNNPVLIGEAGVGKTAVVEGLAQKIAADDVPVQLRGKQVIELDVAAMLSGTRYRGDFEERLTTVLDEISERQDTLIVFIDELHTVVGAGGGGEGGMDAGNILKPRLARGDLHLIGATTMTEYRAIEKDAAFSRRFQPVVVGEPSIDDTVKILDGLRPAYEQFHAVTYTQEALRSAVELSARYITDRFLPDKAIDLIDQAGARKRLADGGAVDIDALRDKLSTLDAEKADAVGREDYELASQVRDSIAETESMIETAAGTARPAIGGTDIAAVIARATGIPVDRVSDDDRARLAQLDDELHERVVGQKDAVEVVARAIRRSRTGMGDERRPVGSFLFLGPTGVGKTELAKSLAASLFGTDDAMVRFDMSEFSERHTVSRLVGAPPGYVGYDEAGELTERVRRRPYSVVLLDEVEKAHPDVFNLLLQVLDDGRLTDGQGRTVDFRNTVIIMTSNLGSEFLSSKSGAIGFVADGHESVDVRARVMGRLRESMRPEFLNRIDEIVLFSKLEPEQLRDIVRLLIEHTKNRVVAQGHRFAIDDAAIDWIAEQGYEPEFGARPLKRLIQREVDDRIAGLLVGDGLRDGDGIEVTVADGELVVHAQQHHVASAA</sequence>
<evidence type="ECO:0000256" key="2">
    <source>
        <dbReference type="ARBA" id="ARBA00022737"/>
    </source>
</evidence>